<comment type="caution">
    <text evidence="1">The sequence shown here is derived from an EMBL/GenBank/DDBJ whole genome shotgun (WGS) entry which is preliminary data.</text>
</comment>
<dbReference type="RefSeq" id="WP_192848149.1">
    <property type="nucleotide sequence ID" value="NZ_JADAQV010000001.1"/>
</dbReference>
<accession>A0ABR9MP72</accession>
<sequence length="74" mass="8257">MLKEANGMAVPKFDVFLPEFPAISAEKQKELKSTVTGELFSFHAFRMMGRNDLAEHCQKRVMDALAELIEAGAL</sequence>
<dbReference type="Proteomes" id="UP000599085">
    <property type="component" value="Unassembled WGS sequence"/>
</dbReference>
<protein>
    <submittedName>
        <fullName evidence="1">Uncharacterized protein</fullName>
    </submittedName>
</protein>
<evidence type="ECO:0000313" key="1">
    <source>
        <dbReference type="EMBL" id="MBE1723212.1"/>
    </source>
</evidence>
<gene>
    <name evidence="1" type="ORF">IGM82_02105</name>
</gene>
<reference evidence="1 2" key="1">
    <citation type="submission" date="2020-09" db="EMBL/GenBank/DDBJ databases">
        <title>Bombella mellium and Bombella favum sp. nov., two novel species isolated from honey of Apis mellifera.</title>
        <authorList>
            <person name="Hilgarth M."/>
            <person name="Redwitz J."/>
            <person name="Ehrmann M.A."/>
            <person name="Vogel R.F."/>
            <person name="Jakob F."/>
        </authorList>
    </citation>
    <scope>NUCLEOTIDE SEQUENCE [LARGE SCALE GENOMIC DNA]</scope>
    <source>
        <strain evidence="1 2">MRM1</strain>
    </source>
</reference>
<keyword evidence="2" id="KW-1185">Reference proteome</keyword>
<name>A0ABR9MP72_9PROT</name>
<proteinExistence type="predicted"/>
<organism evidence="1 2">
    <name type="scientific">Bombella apis</name>
    <dbReference type="NCBI Taxonomy" id="1785988"/>
    <lineage>
        <taxon>Bacteria</taxon>
        <taxon>Pseudomonadati</taxon>
        <taxon>Pseudomonadota</taxon>
        <taxon>Alphaproteobacteria</taxon>
        <taxon>Acetobacterales</taxon>
        <taxon>Acetobacteraceae</taxon>
        <taxon>Bombella</taxon>
    </lineage>
</organism>
<evidence type="ECO:0000313" key="2">
    <source>
        <dbReference type="Proteomes" id="UP000599085"/>
    </source>
</evidence>
<dbReference type="EMBL" id="JADAQV010000001">
    <property type="protein sequence ID" value="MBE1723212.1"/>
    <property type="molecule type" value="Genomic_DNA"/>
</dbReference>